<feature type="signal peptide" evidence="5">
    <location>
        <begin position="1"/>
        <end position="19"/>
    </location>
</feature>
<evidence type="ECO:0000256" key="4">
    <source>
        <dbReference type="SAM" id="MobiDB-lite"/>
    </source>
</evidence>
<dbReference type="Pfam" id="PF13181">
    <property type="entry name" value="TPR_8"/>
    <property type="match status" value="1"/>
</dbReference>
<dbReference type="Gene3D" id="1.25.40.10">
    <property type="entry name" value="Tetratricopeptide repeat domain"/>
    <property type="match status" value="4"/>
</dbReference>
<evidence type="ECO:0000313" key="7">
    <source>
        <dbReference type="EMBL" id="QEL16041.1"/>
    </source>
</evidence>
<dbReference type="PANTHER" id="PTHR44943">
    <property type="entry name" value="CELLULOSE SYNTHASE OPERON PROTEIN C"/>
    <property type="match status" value="1"/>
</dbReference>
<evidence type="ECO:0000259" key="6">
    <source>
        <dbReference type="Pfam" id="PF13485"/>
    </source>
</evidence>
<protein>
    <submittedName>
        <fullName evidence="7">Tetratricopeptide repeat protein</fullName>
    </submittedName>
</protein>
<dbReference type="PROSITE" id="PS50005">
    <property type="entry name" value="TPR"/>
    <property type="match status" value="3"/>
</dbReference>
<dbReference type="SMART" id="SM00028">
    <property type="entry name" value="TPR"/>
    <property type="match status" value="11"/>
</dbReference>
<accession>A0A5C1AA09</accession>
<name>A0A5C1AA09_9BACT</name>
<dbReference type="KEGG" id="lrs:PX52LOC_02979"/>
<feature type="repeat" description="TPR" evidence="3">
    <location>
        <begin position="766"/>
        <end position="799"/>
    </location>
</feature>
<keyword evidence="2 3" id="KW-0802">TPR repeat</keyword>
<feature type="repeat" description="TPR" evidence="3">
    <location>
        <begin position="214"/>
        <end position="247"/>
    </location>
</feature>
<dbReference type="InterPro" id="IPR051685">
    <property type="entry name" value="Ycf3/AcsC/BcsC/TPR_MFPF"/>
</dbReference>
<dbReference type="Pfam" id="PF13485">
    <property type="entry name" value="Peptidase_MA_2"/>
    <property type="match status" value="1"/>
</dbReference>
<evidence type="ECO:0000256" key="2">
    <source>
        <dbReference type="ARBA" id="ARBA00022803"/>
    </source>
</evidence>
<sequence>MRYATPFLALLLVTPFLAAADKKPAVPKGPLAEARQRLNKGNYAEARAEYTKHLGDENVGPAAAVGIANAWRAEGEYPKAFEAVADAMKAHEKNADLLATRADLLYDQGKWDEATADSDAAIKLKESHFLARWVKARITRDKGDMEAADQQMRWFIRAYNAASNADNDMTDPDTLLIVGQAGTENARWNSLSNQFRFILREVYGDALKAEPDCWRAELYSGRMLQEKYNRPQAIEAYDSALKINPNAAEAIVGKGEVALQKFELKEAEAFADQALKQNPKLPAALRLKADILFMGGDYAGAEKRLLTARELNPRDAVTLGKIAGCLMMQKKMAEFDAIAKVAEGFDAKPAVFYHELAEYLEERKLYTRAEEFFKKATDLRPKFAAPRTSLGLLYMRLGKEADGKQILDSAFKVDPFNVRVANMRKVIDHLGKYTTIQTEHYDLKFDPKNDAVLAKFLEDYLEETHADLKKQFGFEPQGRITVEVFNRHDMFSGRTVAMPDLHTVGACIGRVFTMASPSAVGLKKPFNWSRVIRHEMTHVFNLAQTDFQCPHWLTEGMATQNEKMLKPLDWLEALRDRADEGTLFNLDTVMMGFAKPKDRAEWGLAYCQSQLYVEYMVKTHGPESVGKILNAYRDGLDTAAALRIACKVEKAVFEKGYREYINEVLKPYRGAKKAKSAEEKPLTFEELTEEQKKNPDDPDLAAKLGEQLLKRGKTNESRKLIDAALAKKKGHALASLLKARLLIRAGDESGAKEVLEEALKVSPDDSRLLGLVGRFHLDAEQYDQAAEMFEKGRKLDPLDGEWDELLIRVYTASKNDDKLTAVLRDVVSRDPDQLGARVKLAKVSLDAKKYDDAEKFARDALYIDVNNEDARTALIDALTAQKKDDAVAKLKKKFE</sequence>
<evidence type="ECO:0000256" key="3">
    <source>
        <dbReference type="PROSITE-ProRule" id="PRU00339"/>
    </source>
</evidence>
<dbReference type="Pfam" id="PF14559">
    <property type="entry name" value="TPR_19"/>
    <property type="match status" value="2"/>
</dbReference>
<dbReference type="InterPro" id="IPR011990">
    <property type="entry name" value="TPR-like_helical_dom_sf"/>
</dbReference>
<evidence type="ECO:0000256" key="1">
    <source>
        <dbReference type="ARBA" id="ARBA00022737"/>
    </source>
</evidence>
<dbReference type="InterPro" id="IPR039568">
    <property type="entry name" value="Peptidase_MA-like_dom"/>
</dbReference>
<proteinExistence type="predicted"/>
<dbReference type="PANTHER" id="PTHR44943:SF5">
    <property type="entry name" value="BLL7697 PROTEIN"/>
    <property type="match status" value="1"/>
</dbReference>
<gene>
    <name evidence="7" type="ORF">PX52LOC_02979</name>
</gene>
<dbReference type="InterPro" id="IPR019734">
    <property type="entry name" value="TPR_rpt"/>
</dbReference>
<keyword evidence="8" id="KW-1185">Reference proteome</keyword>
<dbReference type="EMBL" id="CP042425">
    <property type="protein sequence ID" value="QEL16041.1"/>
    <property type="molecule type" value="Genomic_DNA"/>
</dbReference>
<organism evidence="7 8">
    <name type="scientific">Limnoglobus roseus</name>
    <dbReference type="NCBI Taxonomy" id="2598579"/>
    <lineage>
        <taxon>Bacteria</taxon>
        <taxon>Pseudomonadati</taxon>
        <taxon>Planctomycetota</taxon>
        <taxon>Planctomycetia</taxon>
        <taxon>Gemmatales</taxon>
        <taxon>Gemmataceae</taxon>
        <taxon>Limnoglobus</taxon>
    </lineage>
</organism>
<dbReference type="Proteomes" id="UP000324974">
    <property type="component" value="Chromosome"/>
</dbReference>
<evidence type="ECO:0000256" key="5">
    <source>
        <dbReference type="SAM" id="SignalP"/>
    </source>
</evidence>
<feature type="region of interest" description="Disordered" evidence="4">
    <location>
        <begin position="679"/>
        <end position="700"/>
    </location>
</feature>
<dbReference type="Pfam" id="PF13432">
    <property type="entry name" value="TPR_16"/>
    <property type="match status" value="1"/>
</dbReference>
<dbReference type="AlphaFoldDB" id="A0A5C1AA09"/>
<keyword evidence="5" id="KW-0732">Signal</keyword>
<feature type="domain" description="Peptidase MA-like" evidence="6">
    <location>
        <begin position="468"/>
        <end position="661"/>
    </location>
</feature>
<keyword evidence="1" id="KW-0677">Repeat</keyword>
<feature type="compositionally biased region" description="Basic and acidic residues" evidence="4">
    <location>
        <begin position="679"/>
        <end position="696"/>
    </location>
</feature>
<reference evidence="8" key="1">
    <citation type="submission" date="2019-08" db="EMBL/GenBank/DDBJ databases">
        <title>Limnoglobus roseus gen. nov., sp. nov., a novel freshwater planctomycete with a giant genome from the family Gemmataceae.</title>
        <authorList>
            <person name="Kulichevskaya I.S."/>
            <person name="Naumoff D.G."/>
            <person name="Miroshnikov K."/>
            <person name="Ivanova A."/>
            <person name="Philippov D.A."/>
            <person name="Hakobyan A."/>
            <person name="Rijpstra I.C."/>
            <person name="Sinninghe Damste J.S."/>
            <person name="Liesack W."/>
            <person name="Dedysh S.N."/>
        </authorList>
    </citation>
    <scope>NUCLEOTIDE SEQUENCE [LARGE SCALE GENOMIC DNA]</scope>
    <source>
        <strain evidence="8">PX52</strain>
    </source>
</reference>
<feature type="repeat" description="TPR" evidence="3">
    <location>
        <begin position="350"/>
        <end position="383"/>
    </location>
</feature>
<dbReference type="RefSeq" id="WP_168219003.1">
    <property type="nucleotide sequence ID" value="NZ_CP042425.1"/>
</dbReference>
<feature type="chain" id="PRO_5022971884" evidence="5">
    <location>
        <begin position="20"/>
        <end position="895"/>
    </location>
</feature>
<dbReference type="SUPFAM" id="SSF48452">
    <property type="entry name" value="TPR-like"/>
    <property type="match status" value="3"/>
</dbReference>
<evidence type="ECO:0000313" key="8">
    <source>
        <dbReference type="Proteomes" id="UP000324974"/>
    </source>
</evidence>